<evidence type="ECO:0000256" key="10">
    <source>
        <dbReference type="SAM" id="MobiDB-lite"/>
    </source>
</evidence>
<dbReference type="GO" id="GO:0005668">
    <property type="term" value="C:RNA polymerase transcription factor SL1 complex"/>
    <property type="evidence" value="ECO:0007669"/>
    <property type="project" value="TreeGrafter"/>
</dbReference>
<accession>A0A8S1GYN5</accession>
<keyword evidence="4" id="KW-0863">Zinc-finger</keyword>
<keyword evidence="3" id="KW-0479">Metal-binding</keyword>
<evidence type="ECO:0000256" key="4">
    <source>
        <dbReference type="ARBA" id="ARBA00022771"/>
    </source>
</evidence>
<dbReference type="GO" id="GO:0042790">
    <property type="term" value="P:nucleolar large rRNA transcription by RNA polymerase I"/>
    <property type="evidence" value="ECO:0007669"/>
    <property type="project" value="TreeGrafter"/>
</dbReference>
<evidence type="ECO:0000256" key="9">
    <source>
        <dbReference type="ARBA" id="ARBA00023242"/>
    </source>
</evidence>
<sequence>MKKGSGEKKCVSCGSSSFNLLDGLLYCDVCGAHFEQFQELEHDENAQIIGRTKIRVKKNKDDVNRTKKKRVEKRKVDQFPNNFSTGPSCSYVPNLVEEPPWAKTPEYFYRMGVRIATFSSILMRCSLIMRRSMRLPEGYTKSCYSVFQRYLKCNDVAFTEKEVCEDTEEMFVAMVAIEEDKVEKRVSKKKKAEMKKKRGLEALSTSQAAWTFLTQGTLDENLAMSSDSEASVDGKEVTNNFINSSCIQTVETQISKDCVTNACRVHLDPEVLISILYLAALCCSCSNILLSDLVRWFREDRFKISRKELCLLKNFGYEKKTQMDPSSMQDLRFPLYEICRSVSCMSQSLVLDVYFTSPTFEKIAARIAYSLNLPEEMLQRVLYLHSTMPATLDVSANSWKRQATLSTKMNPFLASRKGFSKCFGRISGARNSSRISVDVTISPETKVISYFIMAIKLFCGLEENNDSGKEVFDFCDWLMQLKMRIGSSCGKDFREIFKKNAVNHELVAPKPFDDHISLRKQKGGFGLDERSRKCDFKRAIPQLFTPNSTYILPTVFLDAEKQNDDLDTDSLLAPLRHQASLLKIQLRESSRNFSEVDLPIADIFLKNFSRLTTSDVDGTFDEYFPMSKFYEKYPRPDYANGCVARFSYDNAKMENFNNRMDTKTLAGEYRMYLSLRLSEEVYGLASPHFSPTFNNLLRSFAAIIGEDEVVLYSSFLLLEQALLESGRIGMVKRMLLKGQPIQMEAKLFKERGKSRESKIIVTTSKSIDDIKELNLFRFGVPQWIAEEFEYGLLRKTRKDYPESDNDESDDLMTSSAEESEFNCNDPSREKPKQSTVRHGLGFNTVWSIFALKYW</sequence>
<evidence type="ECO:0000313" key="11">
    <source>
        <dbReference type="EMBL" id="CAD6188415.1"/>
    </source>
</evidence>
<evidence type="ECO:0000256" key="2">
    <source>
        <dbReference type="ARBA" id="ARBA00006899"/>
    </source>
</evidence>
<evidence type="ECO:0000313" key="12">
    <source>
        <dbReference type="Proteomes" id="UP000835052"/>
    </source>
</evidence>
<protein>
    <recommendedName>
        <fullName evidence="13">TATA box-binding protein-associated factor RNA polymerase I subunit B</fullName>
    </recommendedName>
</protein>
<feature type="region of interest" description="Disordered" evidence="10">
    <location>
        <begin position="799"/>
        <end position="835"/>
    </location>
</feature>
<comment type="subcellular location">
    <subcellularLocation>
        <location evidence="1">Nucleus</location>
        <location evidence="1">Nucleolus</location>
    </subcellularLocation>
</comment>
<dbReference type="Proteomes" id="UP000835052">
    <property type="component" value="Unassembled WGS sequence"/>
</dbReference>
<keyword evidence="5" id="KW-0862">Zinc</keyword>
<keyword evidence="12" id="KW-1185">Reference proteome</keyword>
<keyword evidence="8" id="KW-0804">Transcription</keyword>
<dbReference type="OrthoDB" id="10069252at2759"/>
<dbReference type="PANTHER" id="PTHR31576">
    <property type="entry name" value="TATA BOX-BINDING PROTEIN-ASSOCIATED FACTOR RNA POLYMERASE I SUBUNIT B"/>
    <property type="match status" value="1"/>
</dbReference>
<evidence type="ECO:0008006" key="13">
    <source>
        <dbReference type="Google" id="ProtNLM"/>
    </source>
</evidence>
<keyword evidence="7" id="KW-0238">DNA-binding</keyword>
<dbReference type="AlphaFoldDB" id="A0A8S1GYN5"/>
<dbReference type="PANTHER" id="PTHR31576:SF2">
    <property type="entry name" value="TATA BOX-BINDING PROTEIN-ASSOCIATED FACTOR RNA POLYMERASE I SUBUNIT B"/>
    <property type="match status" value="1"/>
</dbReference>
<name>A0A8S1GYN5_9PELO</name>
<feature type="compositionally biased region" description="Polar residues" evidence="10">
    <location>
        <begin position="811"/>
        <end position="825"/>
    </location>
</feature>
<evidence type="ECO:0000256" key="7">
    <source>
        <dbReference type="ARBA" id="ARBA00023125"/>
    </source>
</evidence>
<dbReference type="GO" id="GO:0001164">
    <property type="term" value="F:RNA polymerase I core promoter sequence-specific DNA binding"/>
    <property type="evidence" value="ECO:0007669"/>
    <property type="project" value="InterPro"/>
</dbReference>
<dbReference type="InterPro" id="IPR033599">
    <property type="entry name" value="TAF1B/Rrn7"/>
</dbReference>
<dbReference type="EMBL" id="CAJGYM010000008">
    <property type="protein sequence ID" value="CAD6188415.1"/>
    <property type="molecule type" value="Genomic_DNA"/>
</dbReference>
<gene>
    <name evidence="11" type="ORF">CAUJ_LOCUS4334</name>
</gene>
<evidence type="ECO:0000256" key="6">
    <source>
        <dbReference type="ARBA" id="ARBA00023015"/>
    </source>
</evidence>
<evidence type="ECO:0000256" key="8">
    <source>
        <dbReference type="ARBA" id="ARBA00023163"/>
    </source>
</evidence>
<dbReference type="GO" id="GO:0070860">
    <property type="term" value="C:RNA polymerase I core factor complex"/>
    <property type="evidence" value="ECO:0007669"/>
    <property type="project" value="InterPro"/>
</dbReference>
<proteinExistence type="inferred from homology"/>
<dbReference type="GO" id="GO:0008270">
    <property type="term" value="F:zinc ion binding"/>
    <property type="evidence" value="ECO:0007669"/>
    <property type="project" value="UniProtKB-KW"/>
</dbReference>
<organism evidence="11 12">
    <name type="scientific">Caenorhabditis auriculariae</name>
    <dbReference type="NCBI Taxonomy" id="2777116"/>
    <lineage>
        <taxon>Eukaryota</taxon>
        <taxon>Metazoa</taxon>
        <taxon>Ecdysozoa</taxon>
        <taxon>Nematoda</taxon>
        <taxon>Chromadorea</taxon>
        <taxon>Rhabditida</taxon>
        <taxon>Rhabditina</taxon>
        <taxon>Rhabditomorpha</taxon>
        <taxon>Rhabditoidea</taxon>
        <taxon>Rhabditidae</taxon>
        <taxon>Peloderinae</taxon>
        <taxon>Caenorhabditis</taxon>
    </lineage>
</organism>
<comment type="similarity">
    <text evidence="2">Belongs to the RRN7/TAF1B family.</text>
</comment>
<reference evidence="11" key="1">
    <citation type="submission" date="2020-10" db="EMBL/GenBank/DDBJ databases">
        <authorList>
            <person name="Kikuchi T."/>
        </authorList>
    </citation>
    <scope>NUCLEOTIDE SEQUENCE</scope>
    <source>
        <strain evidence="11">NKZ352</strain>
    </source>
</reference>
<evidence type="ECO:0000256" key="3">
    <source>
        <dbReference type="ARBA" id="ARBA00022723"/>
    </source>
</evidence>
<keyword evidence="6" id="KW-0805">Transcription regulation</keyword>
<evidence type="ECO:0000256" key="1">
    <source>
        <dbReference type="ARBA" id="ARBA00004604"/>
    </source>
</evidence>
<evidence type="ECO:0000256" key="5">
    <source>
        <dbReference type="ARBA" id="ARBA00022833"/>
    </source>
</evidence>
<keyword evidence="9" id="KW-0539">Nucleus</keyword>
<comment type="caution">
    <text evidence="11">The sequence shown here is derived from an EMBL/GenBank/DDBJ whole genome shotgun (WGS) entry which is preliminary data.</text>
</comment>